<reference evidence="1 2" key="1">
    <citation type="submission" date="2015-11" db="EMBL/GenBank/DDBJ databases">
        <authorList>
            <consortium name="Pathogen Informatics"/>
        </authorList>
    </citation>
    <scope>NUCLEOTIDE SEQUENCE [LARGE SCALE GENOMIC DNA]</scope>
    <source>
        <strain evidence="1 2">006A-0059</strain>
    </source>
</reference>
<sequence length="58" mass="6947">MVEIRTKKGLSDKRISEITGLPYNTIMQWKRTDKNGYRYKLYLYLKLSDESKLIEGFN</sequence>
<evidence type="ECO:0000313" key="2">
    <source>
        <dbReference type="Proteomes" id="UP000052237"/>
    </source>
</evidence>
<dbReference type="AlphaFoldDB" id="A0A0S4R197"/>
<keyword evidence="2" id="KW-1185">Reference proteome</keyword>
<protein>
    <submittedName>
        <fullName evidence="1">Uncharacterized protein</fullName>
    </submittedName>
</protein>
<name>A0A0S4R197_CAMHY</name>
<dbReference type="Proteomes" id="UP000052237">
    <property type="component" value="Unassembled WGS sequence"/>
</dbReference>
<organism evidence="1 2">
    <name type="scientific">Campylobacter hyointestinalis subsp. hyointestinalis</name>
    <dbReference type="NCBI Taxonomy" id="91352"/>
    <lineage>
        <taxon>Bacteria</taxon>
        <taxon>Pseudomonadati</taxon>
        <taxon>Campylobacterota</taxon>
        <taxon>Epsilonproteobacteria</taxon>
        <taxon>Campylobacterales</taxon>
        <taxon>Campylobacteraceae</taxon>
        <taxon>Campylobacter</taxon>
    </lineage>
</organism>
<dbReference type="EMBL" id="FAVB01000001">
    <property type="protein sequence ID" value="CUU67880.1"/>
    <property type="molecule type" value="Genomic_DNA"/>
</dbReference>
<gene>
    <name evidence="1" type="ORF">ERS686654_00028</name>
</gene>
<accession>A0A0S4R197</accession>
<comment type="caution">
    <text evidence="1">The sequence shown here is derived from an EMBL/GenBank/DDBJ whole genome shotgun (WGS) entry which is preliminary data.</text>
</comment>
<evidence type="ECO:0000313" key="1">
    <source>
        <dbReference type="EMBL" id="CUU67880.1"/>
    </source>
</evidence>
<dbReference type="RefSeq" id="WP_155589496.1">
    <property type="nucleotide sequence ID" value="NZ_FAVB01000001.1"/>
</dbReference>
<proteinExistence type="predicted"/>